<proteinExistence type="predicted"/>
<sequence length="94" mass="10390">MLSPHGPDRLRAQHDKSEEYERFGVRRYWRVYPEMEMIEHFLLGPDGRYVTEETTGVGKVPGPGFEGLELDLDALWAAMAAASAPAAGGANDAR</sequence>
<dbReference type="SUPFAM" id="SSF52980">
    <property type="entry name" value="Restriction endonuclease-like"/>
    <property type="match status" value="1"/>
</dbReference>
<accession>A0A4P2Q9A8</accession>
<evidence type="ECO:0000313" key="3">
    <source>
        <dbReference type="Proteomes" id="UP000295781"/>
    </source>
</evidence>
<name>A0A4P2Q9A8_SORCE</name>
<reference evidence="2 3" key="1">
    <citation type="submission" date="2015-09" db="EMBL/GenBank/DDBJ databases">
        <title>Sorangium comparison.</title>
        <authorList>
            <person name="Zaburannyi N."/>
            <person name="Bunk B."/>
            <person name="Overmann J."/>
            <person name="Mueller R."/>
        </authorList>
    </citation>
    <scope>NUCLEOTIDE SEQUENCE [LARGE SCALE GENOMIC DNA]</scope>
    <source>
        <strain evidence="2 3">So ceGT47</strain>
    </source>
</reference>
<dbReference type="AlphaFoldDB" id="A0A4P2Q9A8"/>
<dbReference type="InterPro" id="IPR008538">
    <property type="entry name" value="Uma2"/>
</dbReference>
<dbReference type="InterPro" id="IPR011335">
    <property type="entry name" value="Restrct_endonuc-II-like"/>
</dbReference>
<gene>
    <name evidence="2" type="ORF">SOCEGT47_063940</name>
</gene>
<dbReference type="Proteomes" id="UP000295781">
    <property type="component" value="Chromosome"/>
</dbReference>
<organism evidence="2 3">
    <name type="scientific">Sorangium cellulosum</name>
    <name type="common">Polyangium cellulosum</name>
    <dbReference type="NCBI Taxonomy" id="56"/>
    <lineage>
        <taxon>Bacteria</taxon>
        <taxon>Pseudomonadati</taxon>
        <taxon>Myxococcota</taxon>
        <taxon>Polyangia</taxon>
        <taxon>Polyangiales</taxon>
        <taxon>Polyangiaceae</taxon>
        <taxon>Sorangium</taxon>
    </lineage>
</organism>
<evidence type="ECO:0000259" key="1">
    <source>
        <dbReference type="Pfam" id="PF05685"/>
    </source>
</evidence>
<dbReference type="InterPro" id="IPR012296">
    <property type="entry name" value="Nuclease_put_TT1808"/>
</dbReference>
<dbReference type="CDD" id="cd06260">
    <property type="entry name" value="DUF820-like"/>
    <property type="match status" value="1"/>
</dbReference>
<evidence type="ECO:0000313" key="2">
    <source>
        <dbReference type="EMBL" id="AUX25841.1"/>
    </source>
</evidence>
<dbReference type="Pfam" id="PF05685">
    <property type="entry name" value="Uma2"/>
    <property type="match status" value="1"/>
</dbReference>
<dbReference type="EMBL" id="CP012670">
    <property type="protein sequence ID" value="AUX25841.1"/>
    <property type="molecule type" value="Genomic_DNA"/>
</dbReference>
<dbReference type="Gene3D" id="3.90.1570.10">
    <property type="entry name" value="tt1808, chain A"/>
    <property type="match status" value="1"/>
</dbReference>
<feature type="domain" description="Putative restriction endonuclease" evidence="1">
    <location>
        <begin position="11"/>
        <end position="72"/>
    </location>
</feature>
<protein>
    <recommendedName>
        <fullName evidence="1">Putative restriction endonuclease domain-containing protein</fullName>
    </recommendedName>
</protein>